<dbReference type="Gene3D" id="3.60.140.10">
    <property type="entry name" value="CNF1/YfiH-like putative cysteine hydrolases"/>
    <property type="match status" value="1"/>
</dbReference>
<evidence type="ECO:0000256" key="1">
    <source>
        <dbReference type="ARBA" id="ARBA00000553"/>
    </source>
</evidence>
<dbReference type="NCBIfam" id="TIGR00726">
    <property type="entry name" value="peptidoglycan editing factor PgeF"/>
    <property type="match status" value="1"/>
</dbReference>
<evidence type="ECO:0000256" key="8">
    <source>
        <dbReference type="ARBA" id="ARBA00047989"/>
    </source>
</evidence>
<sequence>MIRTEKNGVSWYEFSIFGPDVRGVVTTCCGGVSQGIYESLNMSFFLGDDEAHVKENRIRVMQALGARAERAVGAVQVHGTHIAIVDESMAGRGGLSAKGAIPDTDGLITNVPGIPLTLLFADCTPLLFSDPVRGVIGLAHGGWRGSAGNIVGKMTEKMKAGYGCRPEDIRLGIGPCICLESFEVGEEVVQAFAPFFSDNQLGQLSSSSSHGKYLFNLPLANAWLAMRSGITEEHIEMSGINTMASDLFFSYRRSHGKCGRHAAVIVR</sequence>
<dbReference type="GO" id="GO:0017061">
    <property type="term" value="F:S-methyl-5-thioadenosine phosphorylase activity"/>
    <property type="evidence" value="ECO:0007669"/>
    <property type="project" value="UniProtKB-EC"/>
</dbReference>
<keyword evidence="7" id="KW-0862">Zinc</keyword>
<name>A0A1G5WMB9_9FIRM</name>
<comment type="catalytic activity">
    <reaction evidence="9">
        <text>adenosine + phosphate = alpha-D-ribose 1-phosphate + adenine</text>
        <dbReference type="Rhea" id="RHEA:27642"/>
        <dbReference type="ChEBI" id="CHEBI:16335"/>
        <dbReference type="ChEBI" id="CHEBI:16708"/>
        <dbReference type="ChEBI" id="CHEBI:43474"/>
        <dbReference type="ChEBI" id="CHEBI:57720"/>
        <dbReference type="EC" id="2.4.2.1"/>
    </reaction>
    <physiologicalReaction direction="left-to-right" evidence="9">
        <dbReference type="Rhea" id="RHEA:27643"/>
    </physiologicalReaction>
</comment>
<dbReference type="Pfam" id="PF02578">
    <property type="entry name" value="Cu-oxidase_4"/>
    <property type="match status" value="1"/>
</dbReference>
<evidence type="ECO:0000256" key="2">
    <source>
        <dbReference type="ARBA" id="ARBA00003215"/>
    </source>
</evidence>
<comment type="catalytic activity">
    <reaction evidence="8">
        <text>adenosine + H2O + H(+) = inosine + NH4(+)</text>
        <dbReference type="Rhea" id="RHEA:24408"/>
        <dbReference type="ChEBI" id="CHEBI:15377"/>
        <dbReference type="ChEBI" id="CHEBI:15378"/>
        <dbReference type="ChEBI" id="CHEBI:16335"/>
        <dbReference type="ChEBI" id="CHEBI:17596"/>
        <dbReference type="ChEBI" id="CHEBI:28938"/>
        <dbReference type="EC" id="3.5.4.4"/>
    </reaction>
    <physiologicalReaction direction="left-to-right" evidence="8">
        <dbReference type="Rhea" id="RHEA:24409"/>
    </physiologicalReaction>
</comment>
<organism evidence="12 13">
    <name type="scientific">Allisonella histaminiformans</name>
    <dbReference type="NCBI Taxonomy" id="209880"/>
    <lineage>
        <taxon>Bacteria</taxon>
        <taxon>Bacillati</taxon>
        <taxon>Bacillota</taxon>
        <taxon>Negativicutes</taxon>
        <taxon>Veillonellales</taxon>
        <taxon>Veillonellaceae</taxon>
        <taxon>Allisonella</taxon>
    </lineage>
</organism>
<dbReference type="InterPro" id="IPR038371">
    <property type="entry name" value="Cu_polyphenol_OxRdtase_sf"/>
</dbReference>
<evidence type="ECO:0000313" key="12">
    <source>
        <dbReference type="EMBL" id="SDA59359.1"/>
    </source>
</evidence>
<evidence type="ECO:0000313" key="13">
    <source>
        <dbReference type="Proteomes" id="UP000199689"/>
    </source>
</evidence>
<dbReference type="GeneID" id="87756464"/>
<comment type="function">
    <text evidence="2">Purine nucleoside enzyme that catalyzes the phosphorolysis of adenosine and inosine nucleosides, yielding D-ribose 1-phosphate and the respective free bases, adenine and hypoxanthine. Also catalyzes the phosphorolysis of S-methyl-5'-thioadenosine into adenine and S-methyl-5-thio-alpha-D-ribose 1-phosphate. Also has adenosine deaminase activity.</text>
</comment>
<dbReference type="Proteomes" id="UP000199689">
    <property type="component" value="Unassembled WGS sequence"/>
</dbReference>
<comment type="catalytic activity">
    <reaction evidence="10">
        <text>S-methyl-5'-thioadenosine + phosphate = 5-(methylsulfanyl)-alpha-D-ribose 1-phosphate + adenine</text>
        <dbReference type="Rhea" id="RHEA:11852"/>
        <dbReference type="ChEBI" id="CHEBI:16708"/>
        <dbReference type="ChEBI" id="CHEBI:17509"/>
        <dbReference type="ChEBI" id="CHEBI:43474"/>
        <dbReference type="ChEBI" id="CHEBI:58533"/>
        <dbReference type="EC" id="2.4.2.28"/>
    </reaction>
    <physiologicalReaction direction="left-to-right" evidence="10">
        <dbReference type="Rhea" id="RHEA:11853"/>
    </physiologicalReaction>
</comment>
<dbReference type="InterPro" id="IPR003730">
    <property type="entry name" value="Cu_polyphenol_OxRdtase"/>
</dbReference>
<dbReference type="EMBL" id="FMXA01000025">
    <property type="protein sequence ID" value="SDA59359.1"/>
    <property type="molecule type" value="Genomic_DNA"/>
</dbReference>
<dbReference type="GO" id="GO:0005507">
    <property type="term" value="F:copper ion binding"/>
    <property type="evidence" value="ECO:0007669"/>
    <property type="project" value="TreeGrafter"/>
</dbReference>
<evidence type="ECO:0000256" key="5">
    <source>
        <dbReference type="ARBA" id="ARBA00022723"/>
    </source>
</evidence>
<accession>A0A1G5WMB9</accession>
<gene>
    <name evidence="12" type="ORF">SAMN02910343_01471</name>
</gene>
<reference evidence="12 13" key="1">
    <citation type="submission" date="2016-10" db="EMBL/GenBank/DDBJ databases">
        <authorList>
            <person name="de Groot N.N."/>
        </authorList>
    </citation>
    <scope>NUCLEOTIDE SEQUENCE [LARGE SCALE GENOMIC DNA]</scope>
    <source>
        <strain evidence="12 13">DSM 15230</strain>
    </source>
</reference>
<dbReference type="STRING" id="209880.SAMN02910343_01471"/>
<evidence type="ECO:0000256" key="6">
    <source>
        <dbReference type="ARBA" id="ARBA00022801"/>
    </source>
</evidence>
<comment type="similarity">
    <text evidence="3 11">Belongs to the purine nucleoside phosphorylase YfiH/LACC1 family.</text>
</comment>
<dbReference type="OrthoDB" id="4279at2"/>
<dbReference type="PANTHER" id="PTHR30616:SF2">
    <property type="entry name" value="PURINE NUCLEOSIDE PHOSPHORYLASE LACC1"/>
    <property type="match status" value="1"/>
</dbReference>
<evidence type="ECO:0000256" key="9">
    <source>
        <dbReference type="ARBA" id="ARBA00048968"/>
    </source>
</evidence>
<proteinExistence type="inferred from homology"/>
<dbReference type="SUPFAM" id="SSF64438">
    <property type="entry name" value="CNF1/YfiH-like putative cysteine hydrolases"/>
    <property type="match status" value="1"/>
</dbReference>
<evidence type="ECO:0000256" key="7">
    <source>
        <dbReference type="ARBA" id="ARBA00022833"/>
    </source>
</evidence>
<evidence type="ECO:0000256" key="10">
    <source>
        <dbReference type="ARBA" id="ARBA00049893"/>
    </source>
</evidence>
<dbReference type="AlphaFoldDB" id="A0A1G5WMB9"/>
<keyword evidence="13" id="KW-1185">Reference proteome</keyword>
<dbReference type="InterPro" id="IPR011324">
    <property type="entry name" value="Cytotoxic_necrot_fac-like_cat"/>
</dbReference>
<evidence type="ECO:0000256" key="4">
    <source>
        <dbReference type="ARBA" id="ARBA00022679"/>
    </source>
</evidence>
<dbReference type="RefSeq" id="WP_091365374.1">
    <property type="nucleotide sequence ID" value="NZ_FMXA01000025.1"/>
</dbReference>
<keyword evidence="5" id="KW-0479">Metal-binding</keyword>
<comment type="catalytic activity">
    <reaction evidence="1">
        <text>inosine + phosphate = alpha-D-ribose 1-phosphate + hypoxanthine</text>
        <dbReference type="Rhea" id="RHEA:27646"/>
        <dbReference type="ChEBI" id="CHEBI:17368"/>
        <dbReference type="ChEBI" id="CHEBI:17596"/>
        <dbReference type="ChEBI" id="CHEBI:43474"/>
        <dbReference type="ChEBI" id="CHEBI:57720"/>
        <dbReference type="EC" id="2.4.2.1"/>
    </reaction>
    <physiologicalReaction direction="left-to-right" evidence="1">
        <dbReference type="Rhea" id="RHEA:27647"/>
    </physiologicalReaction>
</comment>
<keyword evidence="6" id="KW-0378">Hydrolase</keyword>
<keyword evidence="4" id="KW-0808">Transferase</keyword>
<dbReference type="CDD" id="cd16833">
    <property type="entry name" value="YfiH"/>
    <property type="match status" value="1"/>
</dbReference>
<evidence type="ECO:0000256" key="3">
    <source>
        <dbReference type="ARBA" id="ARBA00007353"/>
    </source>
</evidence>
<evidence type="ECO:0000256" key="11">
    <source>
        <dbReference type="RuleBase" id="RU361274"/>
    </source>
</evidence>
<dbReference type="GO" id="GO:0016787">
    <property type="term" value="F:hydrolase activity"/>
    <property type="evidence" value="ECO:0007669"/>
    <property type="project" value="UniProtKB-KW"/>
</dbReference>
<dbReference type="PANTHER" id="PTHR30616">
    <property type="entry name" value="UNCHARACTERIZED PROTEIN YFIH"/>
    <property type="match status" value="1"/>
</dbReference>
<protein>
    <recommendedName>
        <fullName evidence="11">Purine nucleoside phosphorylase</fullName>
    </recommendedName>
</protein>